<comment type="similarity">
    <text evidence="1">Belongs to the sulfur carrier protein TusA family.</text>
</comment>
<dbReference type="CDD" id="cd00291">
    <property type="entry name" value="SirA_YedF_YeeD"/>
    <property type="match status" value="1"/>
</dbReference>
<dbReference type="PANTHER" id="PTHR33279:SF19">
    <property type="entry name" value="SSL1707 PROTEIN"/>
    <property type="match status" value="1"/>
</dbReference>
<dbReference type="EMBL" id="BAABCX010000001">
    <property type="protein sequence ID" value="GAA3525481.1"/>
    <property type="molecule type" value="Genomic_DNA"/>
</dbReference>
<protein>
    <submittedName>
        <fullName evidence="3">Sulfurtransferase TusA family protein</fullName>
    </submittedName>
</protein>
<proteinExistence type="inferred from homology"/>
<evidence type="ECO:0000313" key="4">
    <source>
        <dbReference type="Proteomes" id="UP001500795"/>
    </source>
</evidence>
<evidence type="ECO:0000313" key="3">
    <source>
        <dbReference type="EMBL" id="GAA3525481.1"/>
    </source>
</evidence>
<dbReference type="Proteomes" id="UP001500795">
    <property type="component" value="Unassembled WGS sequence"/>
</dbReference>
<feature type="domain" description="UPF0033" evidence="2">
    <location>
        <begin position="3"/>
        <end position="71"/>
    </location>
</feature>
<dbReference type="RefSeq" id="WP_344953364.1">
    <property type="nucleotide sequence ID" value="NZ_BAABCX010000001.1"/>
</dbReference>
<evidence type="ECO:0000259" key="2">
    <source>
        <dbReference type="Pfam" id="PF01206"/>
    </source>
</evidence>
<reference evidence="4" key="1">
    <citation type="journal article" date="2019" name="Int. J. Syst. Evol. Microbiol.">
        <title>The Global Catalogue of Microorganisms (GCM) 10K type strain sequencing project: providing services to taxonomists for standard genome sequencing and annotation.</title>
        <authorList>
            <consortium name="The Broad Institute Genomics Platform"/>
            <consortium name="The Broad Institute Genome Sequencing Center for Infectious Disease"/>
            <person name="Wu L."/>
            <person name="Ma J."/>
        </authorList>
    </citation>
    <scope>NUCLEOTIDE SEQUENCE [LARGE SCALE GENOMIC DNA]</scope>
    <source>
        <strain evidence="4">JCM 17110</strain>
    </source>
</reference>
<sequence length="73" mass="8086">MDKLDARPLRCPLPLLEVKLWLRQAQGGQSLTLWLSDAGSRRDVPAYLRRAGHAVVVVEDTPGQLELVITKAP</sequence>
<dbReference type="Pfam" id="PF01206">
    <property type="entry name" value="TusA"/>
    <property type="match status" value="1"/>
</dbReference>
<dbReference type="SUPFAM" id="SSF64307">
    <property type="entry name" value="SirA-like"/>
    <property type="match status" value="1"/>
</dbReference>
<keyword evidence="4" id="KW-1185">Reference proteome</keyword>
<accession>A0ABP6V1U7</accession>
<name>A0ABP6V1U7_9GAMM</name>
<comment type="caution">
    <text evidence="3">The sequence shown here is derived from an EMBL/GenBank/DDBJ whole genome shotgun (WGS) entry which is preliminary data.</text>
</comment>
<dbReference type="PANTHER" id="PTHR33279">
    <property type="entry name" value="SULFUR CARRIER PROTEIN YEDF-RELATED"/>
    <property type="match status" value="1"/>
</dbReference>
<evidence type="ECO:0000256" key="1">
    <source>
        <dbReference type="ARBA" id="ARBA00008984"/>
    </source>
</evidence>
<gene>
    <name evidence="3" type="ORF">GCM10022394_00510</name>
</gene>
<dbReference type="InterPro" id="IPR001455">
    <property type="entry name" value="TusA-like"/>
</dbReference>
<dbReference type="Gene3D" id="3.30.110.40">
    <property type="entry name" value="TusA-like domain"/>
    <property type="match status" value="1"/>
</dbReference>
<organism evidence="3 4">
    <name type="scientific">Zobellella aerophila</name>
    <dbReference type="NCBI Taxonomy" id="870480"/>
    <lineage>
        <taxon>Bacteria</taxon>
        <taxon>Pseudomonadati</taxon>
        <taxon>Pseudomonadota</taxon>
        <taxon>Gammaproteobacteria</taxon>
        <taxon>Aeromonadales</taxon>
        <taxon>Aeromonadaceae</taxon>
        <taxon>Zobellella</taxon>
    </lineage>
</organism>
<dbReference type="InterPro" id="IPR036868">
    <property type="entry name" value="TusA-like_sf"/>
</dbReference>